<gene>
    <name evidence="1" type="primary">Rusc2</name>
    <name evidence="1" type="ORF">CEXT_239471</name>
</gene>
<comment type="caution">
    <text evidence="1">The sequence shown here is derived from an EMBL/GenBank/DDBJ whole genome shotgun (WGS) entry which is preliminary data.</text>
</comment>
<name>A0AAV4XCR0_CAEEX</name>
<dbReference type="PANTHER" id="PTHR15591">
    <property type="entry name" value="RUN AND SH3 DOMAIN CONTAINING"/>
    <property type="match status" value="1"/>
</dbReference>
<keyword evidence="2" id="KW-1185">Reference proteome</keyword>
<organism evidence="1 2">
    <name type="scientific">Caerostris extrusa</name>
    <name type="common">Bark spider</name>
    <name type="synonym">Caerostris bankana</name>
    <dbReference type="NCBI Taxonomy" id="172846"/>
    <lineage>
        <taxon>Eukaryota</taxon>
        <taxon>Metazoa</taxon>
        <taxon>Ecdysozoa</taxon>
        <taxon>Arthropoda</taxon>
        <taxon>Chelicerata</taxon>
        <taxon>Arachnida</taxon>
        <taxon>Araneae</taxon>
        <taxon>Araneomorphae</taxon>
        <taxon>Entelegynae</taxon>
        <taxon>Araneoidea</taxon>
        <taxon>Araneidae</taxon>
        <taxon>Caerostris</taxon>
    </lineage>
</organism>
<proteinExistence type="predicted"/>
<dbReference type="EMBL" id="BPLR01017533">
    <property type="protein sequence ID" value="GIY92417.1"/>
    <property type="molecule type" value="Genomic_DNA"/>
</dbReference>
<evidence type="ECO:0000313" key="1">
    <source>
        <dbReference type="EMBL" id="GIY92417.1"/>
    </source>
</evidence>
<dbReference type="InterPro" id="IPR047343">
    <property type="entry name" value="RUSC1_2"/>
</dbReference>
<dbReference type="GO" id="GO:0031410">
    <property type="term" value="C:cytoplasmic vesicle"/>
    <property type="evidence" value="ECO:0007669"/>
    <property type="project" value="TreeGrafter"/>
</dbReference>
<dbReference type="Proteomes" id="UP001054945">
    <property type="component" value="Unassembled WGS sequence"/>
</dbReference>
<reference evidence="1 2" key="1">
    <citation type="submission" date="2021-06" db="EMBL/GenBank/DDBJ databases">
        <title>Caerostris extrusa draft genome.</title>
        <authorList>
            <person name="Kono N."/>
            <person name="Arakawa K."/>
        </authorList>
    </citation>
    <scope>NUCLEOTIDE SEQUENCE [LARGE SCALE GENOMIC DNA]</scope>
</reference>
<protein>
    <submittedName>
        <fullName evidence="1">Iporin</fullName>
    </submittedName>
</protein>
<dbReference type="InterPro" id="IPR037213">
    <property type="entry name" value="Run_dom_sf"/>
</dbReference>
<dbReference type="PANTHER" id="PTHR15591:SF13">
    <property type="entry name" value="RUN DOMAIN-CONTAINING PROTEIN"/>
    <property type="match status" value="1"/>
</dbReference>
<dbReference type="AlphaFoldDB" id="A0AAV4XCR0"/>
<accession>A0AAV4XCR0</accession>
<dbReference type="Gene3D" id="1.20.58.900">
    <property type="match status" value="1"/>
</dbReference>
<sequence>MPRSILRKSSSVEQCEDRQCRIHLPIRCTSASSVVCSNDGGKSPDRDSLHYKQAFCDGFRQNVHCSDPKCTTLHKESFKKYHHSHDSDSKQCSPCGSCKSSSPLASHDGIAIDKKPGYSFENFKDENLMQDLPGKNIPYPYSNENLMPSFDQKSDGATVDAHINCLHGRCCSCDTQNRSSDEFHGSQCSCDICTLESERPPQEFLVSPTQNTLMYPEISDSYTLQNFSGGGKFFQEALRRKTGLVENLRKATQIIFEHHKNSSKKGVDLSYSMGQKILTWLCPAVHTILSDGLLPSVQGFFGPLPNSPWKVAGASIKQGETRKDVEELLNHVTSEKLLTDSTYRFNAFILGLLNLGCF</sequence>
<evidence type="ECO:0000313" key="2">
    <source>
        <dbReference type="Proteomes" id="UP001054945"/>
    </source>
</evidence>